<name>A0A2G9TZ48_TELCI</name>
<dbReference type="GO" id="GO:0030151">
    <property type="term" value="F:molybdenum ion binding"/>
    <property type="evidence" value="ECO:0007669"/>
    <property type="project" value="InterPro"/>
</dbReference>
<dbReference type="GO" id="GO:0030170">
    <property type="term" value="F:pyridoxal phosphate binding"/>
    <property type="evidence" value="ECO:0007669"/>
    <property type="project" value="InterPro"/>
</dbReference>
<evidence type="ECO:0000313" key="3">
    <source>
        <dbReference type="Proteomes" id="UP000230423"/>
    </source>
</evidence>
<feature type="domain" description="MOSC" evidence="1">
    <location>
        <begin position="1"/>
        <end position="142"/>
    </location>
</feature>
<dbReference type="InterPro" id="IPR052716">
    <property type="entry name" value="MOSC_domain"/>
</dbReference>
<dbReference type="GO" id="GO:0003824">
    <property type="term" value="F:catalytic activity"/>
    <property type="evidence" value="ECO:0007669"/>
    <property type="project" value="InterPro"/>
</dbReference>
<protein>
    <submittedName>
        <fullName evidence="2">MOSC domain protein</fullName>
    </submittedName>
</protein>
<dbReference type="PANTHER" id="PTHR36930:SF1">
    <property type="entry name" value="MOSC DOMAIN-CONTAINING PROTEIN"/>
    <property type="match status" value="1"/>
</dbReference>
<dbReference type="InterPro" id="IPR005302">
    <property type="entry name" value="MoCF_Sase_C"/>
</dbReference>
<dbReference type="PANTHER" id="PTHR36930">
    <property type="entry name" value="METAL-SULFUR CLUSTER BIOSYNTHESIS PROTEINS YUAD-RELATED"/>
    <property type="match status" value="1"/>
</dbReference>
<dbReference type="EMBL" id="KZ351042">
    <property type="protein sequence ID" value="PIO63311.1"/>
    <property type="molecule type" value="Genomic_DNA"/>
</dbReference>
<organism evidence="2 3">
    <name type="scientific">Teladorsagia circumcincta</name>
    <name type="common">Brown stomach worm</name>
    <name type="synonym">Ostertagia circumcincta</name>
    <dbReference type="NCBI Taxonomy" id="45464"/>
    <lineage>
        <taxon>Eukaryota</taxon>
        <taxon>Metazoa</taxon>
        <taxon>Ecdysozoa</taxon>
        <taxon>Nematoda</taxon>
        <taxon>Chromadorea</taxon>
        <taxon>Rhabditida</taxon>
        <taxon>Rhabditina</taxon>
        <taxon>Rhabditomorpha</taxon>
        <taxon>Strongyloidea</taxon>
        <taxon>Trichostrongylidae</taxon>
        <taxon>Teladorsagia</taxon>
    </lineage>
</organism>
<proteinExistence type="predicted"/>
<dbReference type="SUPFAM" id="SSF50800">
    <property type="entry name" value="PK beta-barrel domain-like"/>
    <property type="match status" value="1"/>
</dbReference>
<gene>
    <name evidence="2" type="ORF">TELCIR_15089</name>
</gene>
<dbReference type="AlphaFoldDB" id="A0A2G9TZ48"/>
<sequence>MTSPGVDGDYSEQDYDEHSTTDLMADAASCGANQTAFADDAPFMIMSQTSLDKLNEKLNDKVTIERFRPVILVDKSAEWDEDKWLSVHIGDTALQCLKPCFRFRLAPEGPLRDENKESPMFGVDAGVITPGFIHVGQTVYVRYKSAYRKQTPYFFP</sequence>
<evidence type="ECO:0000259" key="1">
    <source>
        <dbReference type="PROSITE" id="PS51340"/>
    </source>
</evidence>
<dbReference type="OrthoDB" id="17255at2759"/>
<dbReference type="Proteomes" id="UP000230423">
    <property type="component" value="Unassembled WGS sequence"/>
</dbReference>
<keyword evidence="3" id="KW-1185">Reference proteome</keyword>
<reference evidence="2 3" key="1">
    <citation type="submission" date="2015-09" db="EMBL/GenBank/DDBJ databases">
        <title>Draft genome of the parasitic nematode Teladorsagia circumcincta isolate WARC Sus (inbred).</title>
        <authorList>
            <person name="Mitreva M."/>
        </authorList>
    </citation>
    <scope>NUCLEOTIDE SEQUENCE [LARGE SCALE GENOMIC DNA]</scope>
    <source>
        <strain evidence="2 3">S</strain>
    </source>
</reference>
<dbReference type="Pfam" id="PF03473">
    <property type="entry name" value="MOSC"/>
    <property type="match status" value="1"/>
</dbReference>
<dbReference type="PROSITE" id="PS51340">
    <property type="entry name" value="MOSC"/>
    <property type="match status" value="1"/>
</dbReference>
<dbReference type="InterPro" id="IPR011037">
    <property type="entry name" value="Pyrv_Knase-like_insert_dom_sf"/>
</dbReference>
<evidence type="ECO:0000313" key="2">
    <source>
        <dbReference type="EMBL" id="PIO63311.1"/>
    </source>
</evidence>
<accession>A0A2G9TZ48</accession>